<dbReference type="Gene3D" id="3.30.1490.120">
    <property type="entry name" value="RNA polymerase Rpb7-like, N-terminal domain"/>
    <property type="match status" value="1"/>
</dbReference>
<keyword evidence="8" id="KW-1185">Reference proteome</keyword>
<keyword evidence="2" id="KW-0240">DNA-directed RNA polymerase</keyword>
<keyword evidence="3" id="KW-0804">Transcription</keyword>
<evidence type="ECO:0000259" key="6">
    <source>
        <dbReference type="Pfam" id="PF17875"/>
    </source>
</evidence>
<proteinExistence type="predicted"/>
<evidence type="ECO:0000256" key="1">
    <source>
        <dbReference type="ARBA" id="ARBA00004123"/>
    </source>
</evidence>
<dbReference type="PANTHER" id="PTHR12709:SF5">
    <property type="entry name" value="DNA-DIRECTED RNA POLYMERASE I SUBUNIT RPA43"/>
    <property type="match status" value="1"/>
</dbReference>
<name>A0A8H5MCX4_9AGAR</name>
<evidence type="ECO:0000313" key="8">
    <source>
        <dbReference type="Proteomes" id="UP000518752"/>
    </source>
</evidence>
<dbReference type="GO" id="GO:0005736">
    <property type="term" value="C:RNA polymerase I complex"/>
    <property type="evidence" value="ECO:0007669"/>
    <property type="project" value="TreeGrafter"/>
</dbReference>
<feature type="compositionally biased region" description="Basic residues" evidence="5">
    <location>
        <begin position="295"/>
        <end position="305"/>
    </location>
</feature>
<dbReference type="PANTHER" id="PTHR12709">
    <property type="entry name" value="DNA-DIRECTED RNA POLYMERASE II, III"/>
    <property type="match status" value="1"/>
</dbReference>
<evidence type="ECO:0000256" key="5">
    <source>
        <dbReference type="SAM" id="MobiDB-lite"/>
    </source>
</evidence>
<dbReference type="InterPro" id="IPR036898">
    <property type="entry name" value="RNA_pol_Rpb7-like_N_sf"/>
</dbReference>
<dbReference type="AlphaFoldDB" id="A0A8H5MCX4"/>
<keyword evidence="4" id="KW-0539">Nucleus</keyword>
<feature type="compositionally biased region" description="Acidic residues" evidence="5">
    <location>
        <begin position="239"/>
        <end position="250"/>
    </location>
</feature>
<evidence type="ECO:0000256" key="2">
    <source>
        <dbReference type="ARBA" id="ARBA00022478"/>
    </source>
</evidence>
<dbReference type="InterPro" id="IPR041901">
    <property type="entry name" value="RNAP_I_Rpa43_N"/>
</dbReference>
<dbReference type="OrthoDB" id="10250504at2759"/>
<evidence type="ECO:0000313" key="7">
    <source>
        <dbReference type="EMBL" id="KAF5389377.1"/>
    </source>
</evidence>
<protein>
    <recommendedName>
        <fullName evidence="6">RPA43 OB domain-containing protein</fullName>
    </recommendedName>
</protein>
<accession>A0A8H5MCX4</accession>
<sequence>MPEHKLEKGKAKESAFEVANAALVVSISPVFASNPRAGVEELLDSMIMRYIPALDGVVLSHSNLAFEQDTAALQADCPFLVCKVFFDVIIWRPVIGMKLVGKISLCSPDHISLLVHKTFNVSIPRIHIPHEDWEFQYGPAENDPEFGPAVEPREQQASEEGSGKWIHRLTAVPMGDDDGYLEFTVMDLMVANEMLSLRGSIQYEPFSPRHSDPRNGVQSSEADQDAIAQLLTAPRAGQDSDDEDSDEEDGFQSLNRKQKEADVALSHKKLQESEGGQKKKRKRKTIEAESEQVWVKKKKTGKLKY</sequence>
<dbReference type="GO" id="GO:0006352">
    <property type="term" value="P:DNA-templated transcription initiation"/>
    <property type="evidence" value="ECO:0007669"/>
    <property type="project" value="InterPro"/>
</dbReference>
<dbReference type="GO" id="GO:0006362">
    <property type="term" value="P:transcription elongation by RNA polymerase I"/>
    <property type="evidence" value="ECO:0007669"/>
    <property type="project" value="TreeGrafter"/>
</dbReference>
<dbReference type="Gene3D" id="2.40.50.1060">
    <property type="match status" value="1"/>
</dbReference>
<evidence type="ECO:0000256" key="3">
    <source>
        <dbReference type="ARBA" id="ARBA00023163"/>
    </source>
</evidence>
<dbReference type="InterPro" id="IPR045113">
    <property type="entry name" value="Rpb7-like"/>
</dbReference>
<feature type="domain" description="RPA43 OB" evidence="6">
    <location>
        <begin position="93"/>
        <end position="201"/>
    </location>
</feature>
<feature type="region of interest" description="Disordered" evidence="5">
    <location>
        <begin position="235"/>
        <end position="305"/>
    </location>
</feature>
<feature type="region of interest" description="Disordered" evidence="5">
    <location>
        <begin position="137"/>
        <end position="163"/>
    </location>
</feature>
<dbReference type="Proteomes" id="UP000518752">
    <property type="component" value="Unassembled WGS sequence"/>
</dbReference>
<comment type="subcellular location">
    <subcellularLocation>
        <location evidence="1">Nucleus</location>
    </subcellularLocation>
</comment>
<reference evidence="7 8" key="1">
    <citation type="journal article" date="2020" name="ISME J.">
        <title>Uncovering the hidden diversity of litter-decomposition mechanisms in mushroom-forming fungi.</title>
        <authorList>
            <person name="Floudas D."/>
            <person name="Bentzer J."/>
            <person name="Ahren D."/>
            <person name="Johansson T."/>
            <person name="Persson P."/>
            <person name="Tunlid A."/>
        </authorList>
    </citation>
    <scope>NUCLEOTIDE SEQUENCE [LARGE SCALE GENOMIC DNA]</scope>
    <source>
        <strain evidence="7 8">CBS 406.79</strain>
    </source>
</reference>
<dbReference type="InterPro" id="IPR041178">
    <property type="entry name" value="RPA43_OB"/>
</dbReference>
<evidence type="ECO:0000256" key="4">
    <source>
        <dbReference type="ARBA" id="ARBA00023242"/>
    </source>
</evidence>
<dbReference type="CDD" id="cd04328">
    <property type="entry name" value="RNAP_I_Rpa43_N"/>
    <property type="match status" value="1"/>
</dbReference>
<dbReference type="EMBL" id="JAACJN010000022">
    <property type="protein sequence ID" value="KAF5389377.1"/>
    <property type="molecule type" value="Genomic_DNA"/>
</dbReference>
<gene>
    <name evidence="7" type="ORF">D9757_004328</name>
</gene>
<dbReference type="Pfam" id="PF17875">
    <property type="entry name" value="RPA43_OB"/>
    <property type="match status" value="1"/>
</dbReference>
<organism evidence="7 8">
    <name type="scientific">Collybiopsis confluens</name>
    <dbReference type="NCBI Taxonomy" id="2823264"/>
    <lineage>
        <taxon>Eukaryota</taxon>
        <taxon>Fungi</taxon>
        <taxon>Dikarya</taxon>
        <taxon>Basidiomycota</taxon>
        <taxon>Agaricomycotina</taxon>
        <taxon>Agaricomycetes</taxon>
        <taxon>Agaricomycetidae</taxon>
        <taxon>Agaricales</taxon>
        <taxon>Marasmiineae</taxon>
        <taxon>Omphalotaceae</taxon>
        <taxon>Collybiopsis</taxon>
    </lineage>
</organism>
<comment type="caution">
    <text evidence="7">The sequence shown here is derived from an EMBL/GenBank/DDBJ whole genome shotgun (WGS) entry which is preliminary data.</text>
</comment>